<dbReference type="Proteomes" id="UP000789405">
    <property type="component" value="Unassembled WGS sequence"/>
</dbReference>
<sequence length="149" mass="17686">MSDEIEQPHKKWFQHLFNSLHKGETVIEFPIDKIDNYLPNDFIKIFNSNDEENLIKILNTPNNEEEREKFNAETDKNRNRENDLILTNSKGIFAIVETKREGNDKSNKRFRMSFAIRQAEYYRCKFIKECNGVYKVGDILLDVITVIRP</sequence>
<name>A0A9N8ZUP0_9GLOM</name>
<dbReference type="AlphaFoldDB" id="A0A9N8ZUP0"/>
<dbReference type="OrthoDB" id="2366574at2759"/>
<organism evidence="1 2">
    <name type="scientific">Dentiscutata erythropus</name>
    <dbReference type="NCBI Taxonomy" id="1348616"/>
    <lineage>
        <taxon>Eukaryota</taxon>
        <taxon>Fungi</taxon>
        <taxon>Fungi incertae sedis</taxon>
        <taxon>Mucoromycota</taxon>
        <taxon>Glomeromycotina</taxon>
        <taxon>Glomeromycetes</taxon>
        <taxon>Diversisporales</taxon>
        <taxon>Gigasporaceae</taxon>
        <taxon>Dentiscutata</taxon>
    </lineage>
</organism>
<dbReference type="EMBL" id="CAJVPY010001140">
    <property type="protein sequence ID" value="CAG8509055.1"/>
    <property type="molecule type" value="Genomic_DNA"/>
</dbReference>
<gene>
    <name evidence="1" type="ORF">DERYTH_LOCUS3290</name>
</gene>
<proteinExistence type="predicted"/>
<evidence type="ECO:0000313" key="1">
    <source>
        <dbReference type="EMBL" id="CAG8509055.1"/>
    </source>
</evidence>
<keyword evidence="2" id="KW-1185">Reference proteome</keyword>
<comment type="caution">
    <text evidence="1">The sequence shown here is derived from an EMBL/GenBank/DDBJ whole genome shotgun (WGS) entry which is preliminary data.</text>
</comment>
<evidence type="ECO:0000313" key="2">
    <source>
        <dbReference type="Proteomes" id="UP000789405"/>
    </source>
</evidence>
<reference evidence="1" key="1">
    <citation type="submission" date="2021-06" db="EMBL/GenBank/DDBJ databases">
        <authorList>
            <person name="Kallberg Y."/>
            <person name="Tangrot J."/>
            <person name="Rosling A."/>
        </authorList>
    </citation>
    <scope>NUCLEOTIDE SEQUENCE</scope>
    <source>
        <strain evidence="1">MA453B</strain>
    </source>
</reference>
<protein>
    <submittedName>
        <fullName evidence="1">17840_t:CDS:1</fullName>
    </submittedName>
</protein>
<accession>A0A9N8ZUP0</accession>